<keyword evidence="7" id="KW-1185">Reference proteome</keyword>
<accession>A0ABS6KC14</accession>
<sequence>MYNQALKTSMEQQILMTMSLHIGREALEMLQTVIEDQFVKVNMEEITTLPAEVHRSTDEQNKYIINLFLFKKKELAEGTKEMYLGAIKRLLTLIDKPLTDMEDIDISYYLRWYETHNEKDGGKRNNPVTCNNERRFLSAFFGWMRREKLIADNPVDSTMPKKVMRKPIDYFKANELEQLREGCKTLRDRAIIEVLRSTGARIGELVPANISDIDWRTGDMDIDGEKGSGYGVVYLDEQARYHLQKYLETRSDDNPALFVSSRKPYGRLSAAGIRGMMHDVRERMGMLCRVYPHKLRKTLGMDMKNKGADIGVIQEVLRHKDPATTAQYYAESTAETLRSVRKRCA</sequence>
<evidence type="ECO:0000256" key="2">
    <source>
        <dbReference type="ARBA" id="ARBA00022908"/>
    </source>
</evidence>
<dbReference type="PROSITE" id="PS51898">
    <property type="entry name" value="TYR_RECOMBINASE"/>
    <property type="match status" value="1"/>
</dbReference>
<protein>
    <submittedName>
        <fullName evidence="6">Tyrosine-type recombinase/integrase</fullName>
    </submittedName>
</protein>
<dbReference type="InterPro" id="IPR002104">
    <property type="entry name" value="Integrase_catalytic"/>
</dbReference>
<proteinExistence type="predicted"/>
<evidence type="ECO:0000256" key="3">
    <source>
        <dbReference type="ARBA" id="ARBA00023125"/>
    </source>
</evidence>
<dbReference type="Gene3D" id="1.10.443.10">
    <property type="entry name" value="Intergrase catalytic core"/>
    <property type="match status" value="1"/>
</dbReference>
<dbReference type="InterPro" id="IPR013762">
    <property type="entry name" value="Integrase-like_cat_sf"/>
</dbReference>
<name>A0ABS6KC14_9FIRM</name>
<dbReference type="RefSeq" id="WP_158353155.1">
    <property type="nucleotide sequence ID" value="NZ_JAHQCX010000016.1"/>
</dbReference>
<dbReference type="Proteomes" id="UP001314681">
    <property type="component" value="Unassembled WGS sequence"/>
</dbReference>
<keyword evidence="4" id="KW-0233">DNA recombination</keyword>
<evidence type="ECO:0000256" key="4">
    <source>
        <dbReference type="ARBA" id="ARBA00023172"/>
    </source>
</evidence>
<keyword evidence="2" id="KW-0229">DNA integration</keyword>
<evidence type="ECO:0000259" key="5">
    <source>
        <dbReference type="PROSITE" id="PS51898"/>
    </source>
</evidence>
<feature type="domain" description="Tyr recombinase" evidence="5">
    <location>
        <begin position="166"/>
        <end position="342"/>
    </location>
</feature>
<comment type="subcellular location">
    <subcellularLocation>
        <location evidence="1">Cytoplasm</location>
    </subcellularLocation>
</comment>
<dbReference type="InterPro" id="IPR050090">
    <property type="entry name" value="Tyrosine_recombinase_XerCD"/>
</dbReference>
<dbReference type="Gene3D" id="1.10.150.130">
    <property type="match status" value="1"/>
</dbReference>
<dbReference type="EMBL" id="JAHQCX010000016">
    <property type="protein sequence ID" value="MBU9728056.1"/>
    <property type="molecule type" value="Genomic_DNA"/>
</dbReference>
<organism evidence="6 7">
    <name type="scientific">Diplocloster modestus</name>
    <dbReference type="NCBI Taxonomy" id="2850322"/>
    <lineage>
        <taxon>Bacteria</taxon>
        <taxon>Bacillati</taxon>
        <taxon>Bacillota</taxon>
        <taxon>Clostridia</taxon>
        <taxon>Lachnospirales</taxon>
        <taxon>Lachnospiraceae</taxon>
        <taxon>Diplocloster</taxon>
    </lineage>
</organism>
<gene>
    <name evidence="6" type="ORF">KTH90_18765</name>
</gene>
<dbReference type="SUPFAM" id="SSF56349">
    <property type="entry name" value="DNA breaking-rejoining enzymes"/>
    <property type="match status" value="1"/>
</dbReference>
<dbReference type="InterPro" id="IPR011010">
    <property type="entry name" value="DNA_brk_join_enz"/>
</dbReference>
<dbReference type="PANTHER" id="PTHR30349:SF77">
    <property type="entry name" value="TYROSINE RECOMBINASE XERC"/>
    <property type="match status" value="1"/>
</dbReference>
<dbReference type="PANTHER" id="PTHR30349">
    <property type="entry name" value="PHAGE INTEGRASE-RELATED"/>
    <property type="match status" value="1"/>
</dbReference>
<reference evidence="6 7" key="1">
    <citation type="submission" date="2021-06" db="EMBL/GenBank/DDBJ databases">
        <title>Description of novel taxa of the family Lachnospiraceae.</title>
        <authorList>
            <person name="Chaplin A.V."/>
            <person name="Sokolova S.R."/>
            <person name="Pikina A.P."/>
            <person name="Korzhanova M."/>
            <person name="Belova V."/>
            <person name="Korostin D."/>
            <person name="Efimov B.A."/>
        </authorList>
    </citation>
    <scope>NUCLEOTIDE SEQUENCE [LARGE SCALE GENOMIC DNA]</scope>
    <source>
        <strain evidence="6 7">ASD4241</strain>
    </source>
</reference>
<keyword evidence="3" id="KW-0238">DNA-binding</keyword>
<evidence type="ECO:0000256" key="1">
    <source>
        <dbReference type="ARBA" id="ARBA00004496"/>
    </source>
</evidence>
<dbReference type="InterPro" id="IPR010998">
    <property type="entry name" value="Integrase_recombinase_N"/>
</dbReference>
<dbReference type="Pfam" id="PF00589">
    <property type="entry name" value="Phage_integrase"/>
    <property type="match status" value="1"/>
</dbReference>
<evidence type="ECO:0000313" key="6">
    <source>
        <dbReference type="EMBL" id="MBU9728056.1"/>
    </source>
</evidence>
<comment type="caution">
    <text evidence="6">The sequence shown here is derived from an EMBL/GenBank/DDBJ whole genome shotgun (WGS) entry which is preliminary data.</text>
</comment>
<evidence type="ECO:0000313" key="7">
    <source>
        <dbReference type="Proteomes" id="UP001314681"/>
    </source>
</evidence>